<evidence type="ECO:0000256" key="10">
    <source>
        <dbReference type="ARBA" id="ARBA00038856"/>
    </source>
</evidence>
<evidence type="ECO:0000256" key="2">
    <source>
        <dbReference type="ARBA" id="ARBA00022548"/>
    </source>
</evidence>
<keyword evidence="3" id="KW-0285">Flavoprotein</keyword>
<dbReference type="AlphaFoldDB" id="A0A835N108"/>
<dbReference type="InterPro" id="IPR029058">
    <property type="entry name" value="AB_hydrolase_fold"/>
</dbReference>
<evidence type="ECO:0000256" key="3">
    <source>
        <dbReference type="ARBA" id="ARBA00022630"/>
    </source>
</evidence>
<reference evidence="16 17" key="1">
    <citation type="submission" date="2020-10" db="EMBL/GenBank/DDBJ databases">
        <title>Plant Genome Project.</title>
        <authorList>
            <person name="Zhang R.-G."/>
        </authorList>
    </citation>
    <scope>NUCLEOTIDE SEQUENCE [LARGE SCALE GENOMIC DNA]</scope>
    <source>
        <strain evidence="16">FAFU-HL-1</strain>
        <tissue evidence="16">Leaf</tissue>
    </source>
</reference>
<feature type="domain" description="Glucose-methanol-choline oxidoreductase C-terminal" evidence="15">
    <location>
        <begin position="427"/>
        <end position="496"/>
    </location>
</feature>
<evidence type="ECO:0000313" key="16">
    <source>
        <dbReference type="EMBL" id="KAF9680856.1"/>
    </source>
</evidence>
<dbReference type="GO" id="GO:0004769">
    <property type="term" value="F:steroid Delta-isomerase activity"/>
    <property type="evidence" value="ECO:0007669"/>
    <property type="project" value="UniProtKB-EC"/>
</dbReference>
<dbReference type="Pfam" id="PF05199">
    <property type="entry name" value="GMC_oxred_C"/>
    <property type="match status" value="1"/>
</dbReference>
<keyword evidence="5" id="KW-0560">Oxidoreductase</keyword>
<dbReference type="OrthoDB" id="9974421at2759"/>
<keyword evidence="6" id="KW-0443">Lipid metabolism</keyword>
<accession>A0A835N108</accession>
<evidence type="ECO:0000313" key="17">
    <source>
        <dbReference type="Proteomes" id="UP000657918"/>
    </source>
</evidence>
<evidence type="ECO:0000256" key="7">
    <source>
        <dbReference type="ARBA" id="ARBA00023166"/>
    </source>
</evidence>
<keyword evidence="2" id="KW-0153">Cholesterol metabolism</keyword>
<dbReference type="PANTHER" id="PTHR47470">
    <property type="entry name" value="CHOLESTEROL OXIDASE"/>
    <property type="match status" value="1"/>
</dbReference>
<comment type="caution">
    <text evidence="16">The sequence shown here is derived from an EMBL/GenBank/DDBJ whole genome shotgun (WGS) entry which is preliminary data.</text>
</comment>
<dbReference type="GO" id="GO:0016995">
    <property type="term" value="F:cholesterol oxidase activity"/>
    <property type="evidence" value="ECO:0007669"/>
    <property type="project" value="UniProtKB-EC"/>
</dbReference>
<dbReference type="Proteomes" id="UP000657918">
    <property type="component" value="Unassembled WGS sequence"/>
</dbReference>
<dbReference type="PANTHER" id="PTHR47470:SF1">
    <property type="entry name" value="FAD-DEPENDENT OXIDOREDUCTASE 2 FAD BINDING DOMAIN-CONTAINING PROTEIN"/>
    <property type="match status" value="1"/>
</dbReference>
<dbReference type="GO" id="GO:0008203">
    <property type="term" value="P:cholesterol metabolic process"/>
    <property type="evidence" value="ECO:0007669"/>
    <property type="project" value="UniProtKB-KW"/>
</dbReference>
<gene>
    <name evidence="16" type="ORF">SADUNF_Sadunf06G0165100</name>
</gene>
<comment type="cofactor">
    <cofactor evidence="1">
        <name>FAD</name>
        <dbReference type="ChEBI" id="CHEBI:57692"/>
    </cofactor>
</comment>
<evidence type="ECO:0000256" key="1">
    <source>
        <dbReference type="ARBA" id="ARBA00001974"/>
    </source>
</evidence>
<evidence type="ECO:0000256" key="9">
    <source>
        <dbReference type="ARBA" id="ARBA00023235"/>
    </source>
</evidence>
<name>A0A835N108_9ROSI</name>
<evidence type="ECO:0000256" key="11">
    <source>
        <dbReference type="ARBA" id="ARBA00049645"/>
    </source>
</evidence>
<comment type="pathway">
    <text evidence="11">Steroid metabolism; cholesterol degradation.</text>
</comment>
<dbReference type="SUPFAM" id="SSF53474">
    <property type="entry name" value="alpha/beta-Hydrolases"/>
    <property type="match status" value="1"/>
</dbReference>
<keyword evidence="7" id="KW-1207">Sterol metabolism</keyword>
<keyword evidence="17" id="KW-1185">Reference proteome</keyword>
<dbReference type="InterPro" id="IPR036188">
    <property type="entry name" value="FAD/NAD-bd_sf"/>
</dbReference>
<evidence type="ECO:0000259" key="15">
    <source>
        <dbReference type="Pfam" id="PF05199"/>
    </source>
</evidence>
<keyword evidence="9" id="KW-0413">Isomerase</keyword>
<evidence type="ECO:0000256" key="5">
    <source>
        <dbReference type="ARBA" id="ARBA00023002"/>
    </source>
</evidence>
<evidence type="ECO:0000256" key="14">
    <source>
        <dbReference type="ARBA" id="ARBA00049778"/>
    </source>
</evidence>
<evidence type="ECO:0000256" key="6">
    <source>
        <dbReference type="ARBA" id="ARBA00023098"/>
    </source>
</evidence>
<evidence type="ECO:0000256" key="12">
    <source>
        <dbReference type="ARBA" id="ARBA00049723"/>
    </source>
</evidence>
<dbReference type="Gene3D" id="3.50.50.60">
    <property type="entry name" value="FAD/NAD(P)-binding domain"/>
    <property type="match status" value="4"/>
</dbReference>
<keyword evidence="8" id="KW-0753">Steroid metabolism</keyword>
<dbReference type="InterPro" id="IPR052542">
    <property type="entry name" value="Cholesterol_Oxidase"/>
</dbReference>
<proteinExistence type="predicted"/>
<dbReference type="EMBL" id="JADGMS010000006">
    <property type="protein sequence ID" value="KAF9680856.1"/>
    <property type="molecule type" value="Genomic_DNA"/>
</dbReference>
<protein>
    <recommendedName>
        <fullName evidence="13">Cholesterol oxidase</fullName>
        <ecNumber evidence="12">1.1.3.6</ecNumber>
        <ecNumber evidence="10">5.3.3.1</ecNumber>
    </recommendedName>
    <alternativeName>
        <fullName evidence="14">Cholesterol isomerase</fullName>
    </alternativeName>
</protein>
<organism evidence="16 17">
    <name type="scientific">Salix dunnii</name>
    <dbReference type="NCBI Taxonomy" id="1413687"/>
    <lineage>
        <taxon>Eukaryota</taxon>
        <taxon>Viridiplantae</taxon>
        <taxon>Streptophyta</taxon>
        <taxon>Embryophyta</taxon>
        <taxon>Tracheophyta</taxon>
        <taxon>Spermatophyta</taxon>
        <taxon>Magnoliopsida</taxon>
        <taxon>eudicotyledons</taxon>
        <taxon>Gunneridae</taxon>
        <taxon>Pentapetalae</taxon>
        <taxon>rosids</taxon>
        <taxon>fabids</taxon>
        <taxon>Malpighiales</taxon>
        <taxon>Salicaceae</taxon>
        <taxon>Saliceae</taxon>
        <taxon>Salix</taxon>
    </lineage>
</organism>
<dbReference type="EC" id="1.1.3.6" evidence="12"/>
<sequence>MTKQAEIKLRLENRGDDYDAIVVGSGYGGSVAACRMSAAGIKVCLLEKGRRWKAEDFPTDRWKIMSAVRYENQNLGIRFGPEDALFQLHEQKDSLAAVACGLGGGSLVNAGVMLPTPIRARRNPKWPKEWERDWDICESSAAAMLRIQSSSVKFPIAKVMGQIAEGEFEESIESSVKLSVKFDVEEPPSNPPKLEQIRCTIRTKCQARYVIKNPHGTCQPGGISRKRRWRVYINEIDYITSDWVILSAGVLGTTEMLFQSQMRGLRLSDTLGSGFSCNGNTLAYVAGSAAPLKGYGLNRKQLSEIPYQDRPGPSISSSHTSSLGFTIQSAILPRAYPYLLFEGITTYTWPTGYQFFHGIVDRLKHFVGLGLSQSIILNAMGYDESNGKIMLDKDTDKICFHTPQDPLLPRKIKAFQKLTKKLGGILFMSKYRSTAVHLLGGCNASSDSSGGVCNHKGQVFDPKTPATVHAGLYVCDASLIPCSVGINPSLTIATAAEHACRYLVQDILEYKNKISPGVAAVDQNQFSVTGKNLENDNASTVLIKETMRGYVGGMPCTVHLKMKMQSQNLKSFDKRNWFIGEPHPLLRGKAGGYVVFRAIEKEKLHIIDGETDLCVVDCRTPYTQYMRYRLLVAAASGSRYILEGKKIMNPFHFALYAWRETTTLHVTFNQVAPSGSTGTVLNLKGELRVSFLELLKCFISLKGNGRGRFVHLLLQTLLRTYVLQIPRGTRENFTVTDSYDKSYPSSTVDDIRTADGFIIRCRHWRNPSLLNRDKLLGPILLLNGYSTESYWLPTEPHDLVRTLLEEGHEVWLLQTRLHPLNPANNATIEDIGKYDIPAAFGKILEVHGPSTKIHVVAHCVGGLAIHIALMGGHVSATHIASLSCTNSSMFFKLTAMATIKMWLPLVPISMAILGKNKILPLLGKLKGSPRHRLLKFIAQYLPRYERCTCMECEVFSGIFGNTFWHENISPTMHQWLNKQSSTKLPMSAFPHLRRICNSGFIVDNNGNNSFLIHPERMAISTLYISGGRNILVTPETSYLANKYMKLHQPSFRHERVVVDDFGHSDLLIGEKSHEKVFSHIISHVKLAKQQGNYLNLRKNDNKEALDWGIEQRPDDRGDDYDAIVVGSGYGGSVAACRMSTAGIKVCQLESRRWKAEDFPTDSWKMMSAVRYENRNLGIRFGPEDALFQLHEQKDSLAAVACGLGGGSLVNAGVMLPTPIRARRNPK</sequence>
<dbReference type="InterPro" id="IPR007867">
    <property type="entry name" value="GMC_OxRtase_C"/>
</dbReference>
<evidence type="ECO:0000256" key="8">
    <source>
        <dbReference type="ARBA" id="ARBA00023221"/>
    </source>
</evidence>
<evidence type="ECO:0000256" key="4">
    <source>
        <dbReference type="ARBA" id="ARBA00022827"/>
    </source>
</evidence>
<dbReference type="PROSITE" id="PS51257">
    <property type="entry name" value="PROKAR_LIPOPROTEIN"/>
    <property type="match status" value="1"/>
</dbReference>
<dbReference type="EC" id="5.3.3.1" evidence="10"/>
<dbReference type="Pfam" id="PF13450">
    <property type="entry name" value="NAD_binding_8"/>
    <property type="match status" value="1"/>
</dbReference>
<dbReference type="Gene3D" id="3.40.50.1820">
    <property type="entry name" value="alpha/beta hydrolase"/>
    <property type="match status" value="1"/>
</dbReference>
<dbReference type="SUPFAM" id="SSF51905">
    <property type="entry name" value="FAD/NAD(P)-binding domain"/>
    <property type="match status" value="2"/>
</dbReference>
<evidence type="ECO:0000256" key="13">
    <source>
        <dbReference type="ARBA" id="ARBA00049744"/>
    </source>
</evidence>
<keyword evidence="4" id="KW-0274">FAD</keyword>